<dbReference type="RefSeq" id="WP_035606958.1">
    <property type="nucleotide sequence ID" value="NZ_JEMG01000001.1"/>
</dbReference>
<keyword evidence="4" id="KW-0067">ATP-binding</keyword>
<keyword evidence="3" id="KW-0547">Nucleotide-binding</keyword>
<dbReference type="InterPro" id="IPR051120">
    <property type="entry name" value="ABC_AA/LPS_Transport"/>
</dbReference>
<keyword evidence="2" id="KW-1003">Cell membrane</keyword>
<dbReference type="eggNOG" id="COG0411">
    <property type="taxonomic scope" value="Bacteria"/>
</dbReference>
<keyword evidence="1" id="KW-0813">Transport</keyword>
<dbReference type="InterPro" id="IPR027417">
    <property type="entry name" value="P-loop_NTPase"/>
</dbReference>
<dbReference type="CDD" id="cd03219">
    <property type="entry name" value="ABC_Mj1267_LivG_branched"/>
    <property type="match status" value="1"/>
</dbReference>
<evidence type="ECO:0000256" key="4">
    <source>
        <dbReference type="ARBA" id="ARBA00022840"/>
    </source>
</evidence>
<evidence type="ECO:0000256" key="3">
    <source>
        <dbReference type="ARBA" id="ARBA00022741"/>
    </source>
</evidence>
<keyword evidence="2" id="KW-0472">Membrane</keyword>
<dbReference type="PANTHER" id="PTHR45772">
    <property type="entry name" value="CONSERVED COMPONENT OF ABC TRANSPORTER FOR NATURAL AMINO ACIDS-RELATED"/>
    <property type="match status" value="1"/>
</dbReference>
<dbReference type="GO" id="GO:0016887">
    <property type="term" value="F:ATP hydrolysis activity"/>
    <property type="evidence" value="ECO:0007669"/>
    <property type="project" value="InterPro"/>
</dbReference>
<dbReference type="SUPFAM" id="SSF52540">
    <property type="entry name" value="P-loop containing nucleoside triphosphate hydrolases"/>
    <property type="match status" value="1"/>
</dbReference>
<dbReference type="PROSITE" id="PS50893">
    <property type="entry name" value="ABC_TRANSPORTER_2"/>
    <property type="match status" value="1"/>
</dbReference>
<dbReference type="Pfam" id="PF00005">
    <property type="entry name" value="ABC_tran"/>
    <property type="match status" value="1"/>
</dbReference>
<name>A0A016XIU3_9BURK</name>
<evidence type="ECO:0000313" key="6">
    <source>
        <dbReference type="EMBL" id="EYC51108.1"/>
    </source>
</evidence>
<dbReference type="EMBL" id="JEMG01000001">
    <property type="protein sequence ID" value="EYC51108.1"/>
    <property type="molecule type" value="Genomic_DNA"/>
</dbReference>
<protein>
    <submittedName>
        <fullName evidence="6">Branched-chain amino acid ABC transporter substrate-binding protein</fullName>
    </submittedName>
</protein>
<dbReference type="InterPro" id="IPR003439">
    <property type="entry name" value="ABC_transporter-like_ATP-bd"/>
</dbReference>
<dbReference type="GO" id="GO:0005886">
    <property type="term" value="C:plasma membrane"/>
    <property type="evidence" value="ECO:0007669"/>
    <property type="project" value="TreeGrafter"/>
</dbReference>
<accession>A0A016XIU3</accession>
<proteinExistence type="predicted"/>
<dbReference type="SMART" id="SM00382">
    <property type="entry name" value="AAA"/>
    <property type="match status" value="1"/>
</dbReference>
<sequence>MSTTSGTTALFHVQGLVKNFGALRATDDVSLAVNAGEIHALIGPNGAGKSTLVNLISGLHAPDVGRITLDGVDLTPLPMHARVRAGLSRCFQITSIFSKITVLDNLLLAVQSSGGRHPGGRVRGLSRVLRNLLGDRARDDTLRAQAVQLAERVGLGAALDRVAGALPHGAQRQLDVALALASRPKLLLLDEPMAGMGPEDSERMTVLIQTLKRDMAILLIEHDMKAVFALADRISVLVYGKVLTSGSVDDIRGNPQVQAVYLGTEDVA</sequence>
<reference evidence="6 7" key="1">
    <citation type="submission" date="2014-02" db="EMBL/GenBank/DDBJ databases">
        <title>Draft Genome of Hylemonella gracilis isolated from the Niagara River.</title>
        <authorList>
            <person name="Pawlowski D.R."/>
            <person name="Koudelka G.B."/>
        </authorList>
    </citation>
    <scope>NUCLEOTIDE SEQUENCE [LARGE SCALE GENOMIC DNA]</scope>
    <source>
        <strain evidence="6 7">Niagara R</strain>
    </source>
</reference>
<dbReference type="Proteomes" id="UP000023268">
    <property type="component" value="Unassembled WGS sequence"/>
</dbReference>
<evidence type="ECO:0000259" key="5">
    <source>
        <dbReference type="PROSITE" id="PS50893"/>
    </source>
</evidence>
<gene>
    <name evidence="6" type="ORF">AZ34_08460</name>
</gene>
<dbReference type="STRING" id="1458275.AZ34_08460"/>
<dbReference type="AlphaFoldDB" id="A0A016XIU3"/>
<dbReference type="GO" id="GO:0005524">
    <property type="term" value="F:ATP binding"/>
    <property type="evidence" value="ECO:0007669"/>
    <property type="project" value="UniProtKB-KW"/>
</dbReference>
<organism evidence="6 7">
    <name type="scientific">Hylemonella gracilis str. Niagara R</name>
    <dbReference type="NCBI Taxonomy" id="1458275"/>
    <lineage>
        <taxon>Bacteria</taxon>
        <taxon>Pseudomonadati</taxon>
        <taxon>Pseudomonadota</taxon>
        <taxon>Betaproteobacteria</taxon>
        <taxon>Burkholderiales</taxon>
        <taxon>Comamonadaceae</taxon>
        <taxon>Hylemonella</taxon>
    </lineage>
</organism>
<dbReference type="InterPro" id="IPR003593">
    <property type="entry name" value="AAA+_ATPase"/>
</dbReference>
<dbReference type="PANTHER" id="PTHR45772:SF2">
    <property type="entry name" value="ABC TRANSPORTER ATP-BINDING PROTEIN"/>
    <property type="match status" value="1"/>
</dbReference>
<evidence type="ECO:0000313" key="7">
    <source>
        <dbReference type="Proteomes" id="UP000023268"/>
    </source>
</evidence>
<feature type="domain" description="ABC transporter" evidence="5">
    <location>
        <begin position="11"/>
        <end position="264"/>
    </location>
</feature>
<evidence type="ECO:0000256" key="2">
    <source>
        <dbReference type="ARBA" id="ARBA00022475"/>
    </source>
</evidence>
<dbReference type="Pfam" id="PF12399">
    <property type="entry name" value="BCA_ABC_TP_C"/>
    <property type="match status" value="1"/>
</dbReference>
<evidence type="ECO:0000256" key="1">
    <source>
        <dbReference type="ARBA" id="ARBA00022448"/>
    </source>
</evidence>
<dbReference type="InterPro" id="IPR032823">
    <property type="entry name" value="BCA_ABC_TP_C"/>
</dbReference>
<dbReference type="Gene3D" id="3.40.50.300">
    <property type="entry name" value="P-loop containing nucleotide triphosphate hydrolases"/>
    <property type="match status" value="1"/>
</dbReference>
<dbReference type="OrthoDB" id="9781337at2"/>
<comment type="caution">
    <text evidence="6">The sequence shown here is derived from an EMBL/GenBank/DDBJ whole genome shotgun (WGS) entry which is preliminary data.</text>
</comment>